<keyword evidence="1" id="KW-0732">Signal</keyword>
<dbReference type="EnsemblProtists" id="HpaT805230">
    <property type="protein sequence ID" value="HpaP805230"/>
    <property type="gene ID" value="HpaG805230"/>
</dbReference>
<dbReference type="EMBL" id="JH598219">
    <property type="status" value="NOT_ANNOTATED_CDS"/>
    <property type="molecule type" value="Genomic_DNA"/>
</dbReference>
<feature type="chain" id="PRO_5004048701" description="RxLR effector candidate protein" evidence="1">
    <location>
        <begin position="19"/>
        <end position="141"/>
    </location>
</feature>
<dbReference type="OMA" id="FYRMAHM"/>
<reference evidence="3" key="1">
    <citation type="journal article" date="2010" name="Science">
        <title>Signatures of adaptation to obligate biotrophy in the Hyaloperonospora arabidopsidis genome.</title>
        <authorList>
            <person name="Baxter L."/>
            <person name="Tripathy S."/>
            <person name="Ishaque N."/>
            <person name="Boot N."/>
            <person name="Cabral A."/>
            <person name="Kemen E."/>
            <person name="Thines M."/>
            <person name="Ah-Fong A."/>
            <person name="Anderson R."/>
            <person name="Badejoko W."/>
            <person name="Bittner-Eddy P."/>
            <person name="Boore J.L."/>
            <person name="Chibucos M.C."/>
            <person name="Coates M."/>
            <person name="Dehal P."/>
            <person name="Delehaunty K."/>
            <person name="Dong S."/>
            <person name="Downton P."/>
            <person name="Dumas B."/>
            <person name="Fabro G."/>
            <person name="Fronick C."/>
            <person name="Fuerstenberg S.I."/>
            <person name="Fulton L."/>
            <person name="Gaulin E."/>
            <person name="Govers F."/>
            <person name="Hughes L."/>
            <person name="Humphray S."/>
            <person name="Jiang R.H."/>
            <person name="Judelson H."/>
            <person name="Kamoun S."/>
            <person name="Kyung K."/>
            <person name="Meijer H."/>
            <person name="Minx P."/>
            <person name="Morris P."/>
            <person name="Nelson J."/>
            <person name="Phuntumart V."/>
            <person name="Qutob D."/>
            <person name="Rehmany A."/>
            <person name="Rougon-Cardoso A."/>
            <person name="Ryden P."/>
            <person name="Torto-Alalibo T."/>
            <person name="Studholme D."/>
            <person name="Wang Y."/>
            <person name="Win J."/>
            <person name="Wood J."/>
            <person name="Clifton S.W."/>
            <person name="Rogers J."/>
            <person name="Van den Ackerveken G."/>
            <person name="Jones J.D."/>
            <person name="McDowell J.M."/>
            <person name="Beynon J."/>
            <person name="Tyler B.M."/>
        </authorList>
    </citation>
    <scope>NUCLEOTIDE SEQUENCE [LARGE SCALE GENOMIC DNA]</scope>
    <source>
        <strain evidence="3">Emoy2</strain>
    </source>
</reference>
<dbReference type="Proteomes" id="UP000011713">
    <property type="component" value="Unassembled WGS sequence"/>
</dbReference>
<feature type="signal peptide" evidence="1">
    <location>
        <begin position="1"/>
        <end position="18"/>
    </location>
</feature>
<evidence type="ECO:0000313" key="2">
    <source>
        <dbReference type="EnsemblProtists" id="HpaP805230"/>
    </source>
</evidence>
<dbReference type="VEuPathDB" id="FungiDB:HpaG805230"/>
<evidence type="ECO:0000256" key="1">
    <source>
        <dbReference type="SAM" id="SignalP"/>
    </source>
</evidence>
<protein>
    <recommendedName>
        <fullName evidence="4">RxLR effector candidate protein</fullName>
    </recommendedName>
</protein>
<name>M4BG09_HYAAE</name>
<reference evidence="2" key="2">
    <citation type="submission" date="2015-06" db="UniProtKB">
        <authorList>
            <consortium name="EnsemblProtists"/>
        </authorList>
    </citation>
    <scope>IDENTIFICATION</scope>
    <source>
        <strain evidence="2">Emoy2</strain>
    </source>
</reference>
<dbReference type="HOGENOM" id="CLU_1942268_0_0_1"/>
<dbReference type="eggNOG" id="ENOG502SDIF">
    <property type="taxonomic scope" value="Eukaryota"/>
</dbReference>
<sequence>MKICIPLLALFLATSASADENDHVKIIRHHYRSHDDTSDKSQHLNERGVANQEALTKKQEFFYSMTNMKSTPWDTRPAIRAEKCKDLCQLSSFWAQQEDRNCLNNLSHLCPAYKTGQASMAIVLNLAECTCRKSGKSSGSS</sequence>
<dbReference type="InParanoid" id="M4BG09"/>
<keyword evidence="3" id="KW-1185">Reference proteome</keyword>
<dbReference type="AlphaFoldDB" id="M4BG09"/>
<organism evidence="2 3">
    <name type="scientific">Hyaloperonospora arabidopsidis (strain Emoy2)</name>
    <name type="common">Downy mildew agent</name>
    <name type="synonym">Peronospora arabidopsidis</name>
    <dbReference type="NCBI Taxonomy" id="559515"/>
    <lineage>
        <taxon>Eukaryota</taxon>
        <taxon>Sar</taxon>
        <taxon>Stramenopiles</taxon>
        <taxon>Oomycota</taxon>
        <taxon>Peronosporomycetes</taxon>
        <taxon>Peronosporales</taxon>
        <taxon>Peronosporaceae</taxon>
        <taxon>Hyaloperonospora</taxon>
    </lineage>
</organism>
<evidence type="ECO:0000313" key="3">
    <source>
        <dbReference type="Proteomes" id="UP000011713"/>
    </source>
</evidence>
<accession>M4BG09</accession>
<proteinExistence type="predicted"/>
<evidence type="ECO:0008006" key="4">
    <source>
        <dbReference type="Google" id="ProtNLM"/>
    </source>
</evidence>